<sequence>MRKKLMVLGALACAASLVTAAGSQPPAAGVDRNGVPTGAEKPRIPGQNLAGMHIYIRAGLKTHMPGQHDYPQFLADWSKLLTMHGAVVDGSLHAPTAEELANTDVMVVYKGDMGFMTATERAALHDFVKRGGGLVMLHDALCGPDPAEMASYVGGGKKHGEVNYTLDAKVPYTIVDRNSPIMKGMTEITLDPEESFYKMTWAQSPKIHVLATTVIDATPSARTGGGVGQVVPQIWTYEHTLPGGKPARAFVWMQGHEYANFANPQVQAMLLRGISWAAHHPVDELVDYKQPEAPARPGRNG</sequence>
<accession>A0ABW4HZR8</accession>
<organism evidence="3 4">
    <name type="scientific">Sphingomonas tabacisoli</name>
    <dbReference type="NCBI Taxonomy" id="2249466"/>
    <lineage>
        <taxon>Bacteria</taxon>
        <taxon>Pseudomonadati</taxon>
        <taxon>Pseudomonadota</taxon>
        <taxon>Alphaproteobacteria</taxon>
        <taxon>Sphingomonadales</taxon>
        <taxon>Sphingomonadaceae</taxon>
        <taxon>Sphingomonas</taxon>
    </lineage>
</organism>
<dbReference type="InterPro" id="IPR029010">
    <property type="entry name" value="ThuA-like"/>
</dbReference>
<protein>
    <submittedName>
        <fullName evidence="3">ThuA domain-containing protein</fullName>
    </submittedName>
</protein>
<dbReference type="Pfam" id="PF06283">
    <property type="entry name" value="ThuA"/>
    <property type="match status" value="1"/>
</dbReference>
<evidence type="ECO:0000259" key="2">
    <source>
        <dbReference type="Pfam" id="PF06283"/>
    </source>
</evidence>
<dbReference type="PANTHER" id="PTHR40469:SF2">
    <property type="entry name" value="GALACTOSE-BINDING DOMAIN-LIKE SUPERFAMILY PROTEIN"/>
    <property type="match status" value="1"/>
</dbReference>
<feature type="signal peptide" evidence="1">
    <location>
        <begin position="1"/>
        <end position="20"/>
    </location>
</feature>
<dbReference type="Gene3D" id="3.40.50.880">
    <property type="match status" value="1"/>
</dbReference>
<evidence type="ECO:0000313" key="3">
    <source>
        <dbReference type="EMBL" id="MFD1611168.1"/>
    </source>
</evidence>
<dbReference type="Proteomes" id="UP001597115">
    <property type="component" value="Unassembled WGS sequence"/>
</dbReference>
<dbReference type="RefSeq" id="WP_380887531.1">
    <property type="nucleotide sequence ID" value="NZ_JBHUDY010000001.1"/>
</dbReference>
<dbReference type="InterPro" id="IPR029062">
    <property type="entry name" value="Class_I_gatase-like"/>
</dbReference>
<dbReference type="EMBL" id="JBHUDY010000001">
    <property type="protein sequence ID" value="MFD1611168.1"/>
    <property type="molecule type" value="Genomic_DNA"/>
</dbReference>
<evidence type="ECO:0000313" key="4">
    <source>
        <dbReference type="Proteomes" id="UP001597115"/>
    </source>
</evidence>
<comment type="caution">
    <text evidence="3">The sequence shown here is derived from an EMBL/GenBank/DDBJ whole genome shotgun (WGS) entry which is preliminary data.</text>
</comment>
<feature type="chain" id="PRO_5045497672" evidence="1">
    <location>
        <begin position="21"/>
        <end position="301"/>
    </location>
</feature>
<name>A0ABW4HZR8_9SPHN</name>
<feature type="domain" description="ThuA-like" evidence="2">
    <location>
        <begin position="77"/>
        <end position="277"/>
    </location>
</feature>
<evidence type="ECO:0000256" key="1">
    <source>
        <dbReference type="SAM" id="SignalP"/>
    </source>
</evidence>
<keyword evidence="1" id="KW-0732">Signal</keyword>
<dbReference type="PANTHER" id="PTHR40469">
    <property type="entry name" value="SECRETED GLYCOSYL HYDROLASE"/>
    <property type="match status" value="1"/>
</dbReference>
<keyword evidence="4" id="KW-1185">Reference proteome</keyword>
<reference evidence="4" key="1">
    <citation type="journal article" date="2019" name="Int. J. Syst. Evol. Microbiol.">
        <title>The Global Catalogue of Microorganisms (GCM) 10K type strain sequencing project: providing services to taxonomists for standard genome sequencing and annotation.</title>
        <authorList>
            <consortium name="The Broad Institute Genomics Platform"/>
            <consortium name="The Broad Institute Genome Sequencing Center for Infectious Disease"/>
            <person name="Wu L."/>
            <person name="Ma J."/>
        </authorList>
    </citation>
    <scope>NUCLEOTIDE SEQUENCE [LARGE SCALE GENOMIC DNA]</scope>
    <source>
        <strain evidence="4">CGMCC 1.16275</strain>
    </source>
</reference>
<proteinExistence type="predicted"/>
<gene>
    <name evidence="3" type="ORF">ACFSCW_05060</name>
</gene>
<dbReference type="SUPFAM" id="SSF52317">
    <property type="entry name" value="Class I glutamine amidotransferase-like"/>
    <property type="match status" value="1"/>
</dbReference>